<feature type="region of interest" description="Disordered" evidence="1">
    <location>
        <begin position="1"/>
        <end position="22"/>
    </location>
</feature>
<dbReference type="EMBL" id="FOFY01000007">
    <property type="protein sequence ID" value="SEQ92642.1"/>
    <property type="molecule type" value="Genomic_DNA"/>
</dbReference>
<gene>
    <name evidence="2" type="ORF">SAMN04488089_107132</name>
</gene>
<name>A0AAJ4W445_MYRPR</name>
<evidence type="ECO:0000256" key="1">
    <source>
        <dbReference type="SAM" id="MobiDB-lite"/>
    </source>
</evidence>
<dbReference type="RefSeq" id="WP_041890624.1">
    <property type="nucleotide sequence ID" value="NZ_CP010817.1"/>
</dbReference>
<evidence type="ECO:0000313" key="3">
    <source>
        <dbReference type="Proteomes" id="UP000183496"/>
    </source>
</evidence>
<dbReference type="Proteomes" id="UP000183496">
    <property type="component" value="Unassembled WGS sequence"/>
</dbReference>
<sequence length="199" mass="21596">MTTTINLSATENSSGELTGLSTTKTTEIGKTFGKFQGRDFYPGEDGNNNYFTKSGMSINYEQHASVSSFEKRGLNSMGYQVVDVAQKLNISFDKGSVNLSVNAYTNTFPSATLKLNNTNTTMMNYKQPSFVGTHTAPIKGYSPSARGEGRTGGQPIRDFSYYPSSLVEFPAIQHDLAYDKLEITGASGLLMDRSAISAD</sequence>
<dbReference type="AlphaFoldDB" id="A0AAJ4W445"/>
<comment type="caution">
    <text evidence="2">The sequence shown here is derived from an EMBL/GenBank/DDBJ whole genome shotgun (WGS) entry which is preliminary data.</text>
</comment>
<keyword evidence="3" id="KW-1185">Reference proteome</keyword>
<proteinExistence type="predicted"/>
<protein>
    <submittedName>
        <fullName evidence="2">Uncharacterized protein</fullName>
    </submittedName>
</protein>
<reference evidence="2 3" key="1">
    <citation type="submission" date="2016-10" db="EMBL/GenBank/DDBJ databases">
        <authorList>
            <person name="Varghese N."/>
            <person name="Submissions S."/>
        </authorList>
    </citation>
    <scope>NUCLEOTIDE SEQUENCE [LARGE SCALE GENOMIC DNA]</scope>
    <source>
        <strain evidence="3">DSM 19823 / KCTC 23066 / CCTCC M 208030 / D25</strain>
    </source>
</reference>
<organism evidence="2 3">
    <name type="scientific">Myroides profundi</name>
    <dbReference type="NCBI Taxonomy" id="480520"/>
    <lineage>
        <taxon>Bacteria</taxon>
        <taxon>Pseudomonadati</taxon>
        <taxon>Bacteroidota</taxon>
        <taxon>Flavobacteriia</taxon>
        <taxon>Flavobacteriales</taxon>
        <taxon>Flavobacteriaceae</taxon>
        <taxon>Myroides</taxon>
    </lineage>
</organism>
<accession>A0AAJ4W445</accession>
<evidence type="ECO:0000313" key="2">
    <source>
        <dbReference type="EMBL" id="SEQ92642.1"/>
    </source>
</evidence>